<keyword evidence="9" id="KW-1185">Reference proteome</keyword>
<protein>
    <submittedName>
        <fullName evidence="8">Diacylglyceryl transferase</fullName>
    </submittedName>
</protein>
<evidence type="ECO:0000256" key="4">
    <source>
        <dbReference type="ARBA" id="ARBA00022692"/>
    </source>
</evidence>
<evidence type="ECO:0000256" key="3">
    <source>
        <dbReference type="ARBA" id="ARBA00022679"/>
    </source>
</evidence>
<dbReference type="OrthoDB" id="871140at2"/>
<evidence type="ECO:0000256" key="7">
    <source>
        <dbReference type="SAM" id="Phobius"/>
    </source>
</evidence>
<dbReference type="PANTHER" id="PTHR30589:SF0">
    <property type="entry name" value="PHOSPHATIDYLGLYCEROL--PROLIPOPROTEIN DIACYLGLYCERYL TRANSFERASE"/>
    <property type="match status" value="1"/>
</dbReference>
<evidence type="ECO:0000313" key="8">
    <source>
        <dbReference type="EMBL" id="PAP74648.1"/>
    </source>
</evidence>
<feature type="transmembrane region" description="Helical" evidence="7">
    <location>
        <begin position="118"/>
        <end position="136"/>
    </location>
</feature>
<dbReference type="Proteomes" id="UP000216339">
    <property type="component" value="Unassembled WGS sequence"/>
</dbReference>
<keyword evidence="5 7" id="KW-1133">Transmembrane helix</keyword>
<comment type="caution">
    <text evidence="8">The sequence shown here is derived from an EMBL/GenBank/DDBJ whole genome shotgun (WGS) entry which is preliminary data.</text>
</comment>
<name>A0A271IUP0_9BACT</name>
<reference evidence="8 9" key="1">
    <citation type="submission" date="2016-11" db="EMBL/GenBank/DDBJ databases">
        <title>Study of marine rhodopsin-containing bacteria.</title>
        <authorList>
            <person name="Yoshizawa S."/>
            <person name="Kumagai Y."/>
            <person name="Kogure K."/>
        </authorList>
    </citation>
    <scope>NUCLEOTIDE SEQUENCE [LARGE SCALE GENOMIC DNA]</scope>
    <source>
        <strain evidence="8 9">SAORIC-28</strain>
    </source>
</reference>
<evidence type="ECO:0000256" key="6">
    <source>
        <dbReference type="ARBA" id="ARBA00023136"/>
    </source>
</evidence>
<feature type="transmembrane region" description="Helical" evidence="7">
    <location>
        <begin position="75"/>
        <end position="98"/>
    </location>
</feature>
<keyword evidence="3 8" id="KW-0808">Transferase</keyword>
<proteinExistence type="inferred from homology"/>
<evidence type="ECO:0000256" key="1">
    <source>
        <dbReference type="ARBA" id="ARBA00007150"/>
    </source>
</evidence>
<feature type="transmembrane region" description="Helical" evidence="7">
    <location>
        <begin position="20"/>
        <end position="39"/>
    </location>
</feature>
<organism evidence="8 9">
    <name type="scientific">Rubrivirga marina</name>
    <dbReference type="NCBI Taxonomy" id="1196024"/>
    <lineage>
        <taxon>Bacteria</taxon>
        <taxon>Pseudomonadati</taxon>
        <taxon>Rhodothermota</taxon>
        <taxon>Rhodothermia</taxon>
        <taxon>Rhodothermales</taxon>
        <taxon>Rubricoccaceae</taxon>
        <taxon>Rubrivirga</taxon>
    </lineage>
</organism>
<dbReference type="RefSeq" id="WP_095512611.1">
    <property type="nucleotide sequence ID" value="NZ_MQWD01000005.1"/>
</dbReference>
<feature type="transmembrane region" description="Helical" evidence="7">
    <location>
        <begin position="232"/>
        <end position="249"/>
    </location>
</feature>
<dbReference type="GO" id="GO:0008961">
    <property type="term" value="F:phosphatidylglycerol-prolipoprotein diacylglyceryl transferase activity"/>
    <property type="evidence" value="ECO:0007669"/>
    <property type="project" value="InterPro"/>
</dbReference>
<keyword evidence="6 7" id="KW-0472">Membrane</keyword>
<dbReference type="AlphaFoldDB" id="A0A271IUP0"/>
<dbReference type="PANTHER" id="PTHR30589">
    <property type="entry name" value="PROLIPOPROTEIN DIACYLGLYCERYL TRANSFERASE"/>
    <property type="match status" value="1"/>
</dbReference>
<dbReference type="GO" id="GO:0042158">
    <property type="term" value="P:lipoprotein biosynthetic process"/>
    <property type="evidence" value="ECO:0007669"/>
    <property type="project" value="InterPro"/>
</dbReference>
<dbReference type="EMBL" id="MQWD01000005">
    <property type="protein sequence ID" value="PAP74648.1"/>
    <property type="molecule type" value="Genomic_DNA"/>
</dbReference>
<evidence type="ECO:0000256" key="2">
    <source>
        <dbReference type="ARBA" id="ARBA00022475"/>
    </source>
</evidence>
<gene>
    <name evidence="8" type="ORF">BSZ37_20970</name>
</gene>
<comment type="similarity">
    <text evidence="1">Belongs to the Lgt family.</text>
</comment>
<sequence>MYPRISDLFQYLLGVDVALPFYSFGLMVALAILAAAWMTQRELDRMYGLGLVGSVQVRGKDAKGRPRTTAQSPSALVWTMALLAAGFGIAGAKLFHVVDYWDEFTQDPVGMVVSTSGLTFYGGLVVATVAVAAYAYRKGLRVPRLADAAAPGMLLAYGIGRVGCYLSGDGDWGVCSSLADKPGWIPAFLWSETFPRNIVGPGRTTIDPVVFNAQYRGAECALAAPDGVYPTMLYELAMAAALAGALWLLRKHPFKAGWLFSLYAVFAGAERFLIEEIRVNPEAAFGLPQSQIISIGFVVAGLVGLAITTRRRPPLGAPVSRPVPEAVSTGSSL</sequence>
<feature type="transmembrane region" description="Helical" evidence="7">
    <location>
        <begin position="286"/>
        <end position="307"/>
    </location>
</feature>
<evidence type="ECO:0000313" key="9">
    <source>
        <dbReference type="Proteomes" id="UP000216339"/>
    </source>
</evidence>
<accession>A0A271IUP0</accession>
<keyword evidence="4 7" id="KW-0812">Transmembrane</keyword>
<evidence type="ECO:0000256" key="5">
    <source>
        <dbReference type="ARBA" id="ARBA00022989"/>
    </source>
</evidence>
<dbReference type="InterPro" id="IPR001640">
    <property type="entry name" value="Lgt"/>
</dbReference>
<dbReference type="Pfam" id="PF01790">
    <property type="entry name" value="LGT"/>
    <property type="match status" value="1"/>
</dbReference>
<dbReference type="GO" id="GO:0005886">
    <property type="term" value="C:plasma membrane"/>
    <property type="evidence" value="ECO:0007669"/>
    <property type="project" value="InterPro"/>
</dbReference>
<keyword evidence="2" id="KW-1003">Cell membrane</keyword>